<keyword evidence="6" id="KW-1185">Reference proteome</keyword>
<keyword evidence="2" id="KW-0175">Coiled coil</keyword>
<feature type="transmembrane region" description="Helical" evidence="4">
    <location>
        <begin position="42"/>
        <end position="63"/>
    </location>
</feature>
<dbReference type="InterPro" id="IPR050465">
    <property type="entry name" value="UPF0194_transport"/>
</dbReference>
<reference evidence="6" key="1">
    <citation type="journal article" date="2019" name="Int. J. Syst. Evol. Microbiol.">
        <title>The Global Catalogue of Microorganisms (GCM) 10K type strain sequencing project: providing services to taxonomists for standard genome sequencing and annotation.</title>
        <authorList>
            <consortium name="The Broad Institute Genomics Platform"/>
            <consortium name="The Broad Institute Genome Sequencing Center for Infectious Disease"/>
            <person name="Wu L."/>
            <person name="Ma J."/>
        </authorList>
    </citation>
    <scope>NUCLEOTIDE SEQUENCE [LARGE SCALE GENOMIC DNA]</scope>
    <source>
        <strain evidence="6">CGMCC 4.7177</strain>
    </source>
</reference>
<dbReference type="PANTHER" id="PTHR32347:SF23">
    <property type="entry name" value="BLL5650 PROTEIN"/>
    <property type="match status" value="1"/>
</dbReference>
<evidence type="ECO:0000313" key="6">
    <source>
        <dbReference type="Proteomes" id="UP001595839"/>
    </source>
</evidence>
<dbReference type="Proteomes" id="UP001595839">
    <property type="component" value="Unassembled WGS sequence"/>
</dbReference>
<evidence type="ECO:0000313" key="5">
    <source>
        <dbReference type="EMBL" id="MFC4502393.1"/>
    </source>
</evidence>
<protein>
    <submittedName>
        <fullName evidence="5">Peptidoglycan-binding protein</fullName>
    </submittedName>
</protein>
<dbReference type="PANTHER" id="PTHR32347">
    <property type="entry name" value="EFFLUX SYSTEM COMPONENT YKNX-RELATED"/>
    <property type="match status" value="1"/>
</dbReference>
<name>A0ABV9AV28_9ACTN</name>
<organism evidence="5 6">
    <name type="scientific">Streptomyces vulcanius</name>
    <dbReference type="NCBI Taxonomy" id="1441876"/>
    <lineage>
        <taxon>Bacteria</taxon>
        <taxon>Bacillati</taxon>
        <taxon>Actinomycetota</taxon>
        <taxon>Actinomycetes</taxon>
        <taxon>Kitasatosporales</taxon>
        <taxon>Streptomycetaceae</taxon>
        <taxon>Streptomyces</taxon>
    </lineage>
</organism>
<feature type="region of interest" description="Disordered" evidence="3">
    <location>
        <begin position="181"/>
        <end position="239"/>
    </location>
</feature>
<keyword evidence="4" id="KW-0472">Membrane</keyword>
<dbReference type="RefSeq" id="WP_381175124.1">
    <property type="nucleotide sequence ID" value="NZ_JBHSFK010000015.1"/>
</dbReference>
<evidence type="ECO:0000256" key="4">
    <source>
        <dbReference type="SAM" id="Phobius"/>
    </source>
</evidence>
<evidence type="ECO:0000256" key="3">
    <source>
        <dbReference type="SAM" id="MobiDB-lite"/>
    </source>
</evidence>
<keyword evidence="4" id="KW-1133">Transmembrane helix</keyword>
<keyword evidence="4" id="KW-0812">Transmembrane</keyword>
<evidence type="ECO:0000256" key="2">
    <source>
        <dbReference type="ARBA" id="ARBA00023054"/>
    </source>
</evidence>
<feature type="compositionally biased region" description="Low complexity" evidence="3">
    <location>
        <begin position="211"/>
        <end position="234"/>
    </location>
</feature>
<comment type="subcellular location">
    <subcellularLocation>
        <location evidence="1">Cell envelope</location>
    </subcellularLocation>
</comment>
<sequence>MSRHTSEVRLSLHGSRRPDDPGEEFGSATADTARRRSARRTALIAGGVVIAVAAGGVVLVPHWTEAARSPSKAATPSVSSVVVRRTDLSDSVSMDGTLDYGIPRAIGGPSTGTVTWLPAVGATIARGHQLYRVDNRPAVVFYGSTPLYRRLDTVGMVGPDVRVVADNLRALGYDIGAQPQAGTLVTPSRADAAQESGGPEESEGVEKSEGGEAASGSPSPAVSGNPSPAASSVPQRVQPGDSVLTQGLMAAIGRWQRDTRVPETSVLESGDVVVTTGAVRVAQLKVQKGDAASGELLSVTVTGKRVTVQTSEGDSSAFRKGNAVEVTLPDGSTVPGRISVVGTMIRSGSEDGGDAGSDLTRTITVVLDEDKARTAVRGIDSAPVQVRFPGRTNKDVLVVPVGALLALSEGGYAVQLRNGKLIKVTTGLFAKGLVEISGSVTAGTRVVTTS</sequence>
<gene>
    <name evidence="5" type="ORF">ACFPIH_23150</name>
</gene>
<evidence type="ECO:0000256" key="1">
    <source>
        <dbReference type="ARBA" id="ARBA00004196"/>
    </source>
</evidence>
<accession>A0ABV9AV28</accession>
<dbReference type="EMBL" id="JBHSFK010000015">
    <property type="protein sequence ID" value="MFC4502393.1"/>
    <property type="molecule type" value="Genomic_DNA"/>
</dbReference>
<comment type="caution">
    <text evidence="5">The sequence shown here is derived from an EMBL/GenBank/DDBJ whole genome shotgun (WGS) entry which is preliminary data.</text>
</comment>
<feature type="region of interest" description="Disordered" evidence="3">
    <location>
        <begin position="1"/>
        <end position="33"/>
    </location>
</feature>
<proteinExistence type="predicted"/>